<dbReference type="AlphaFoldDB" id="A0A0L1JR19"/>
<dbReference type="InterPro" id="IPR036844">
    <property type="entry name" value="Hint_dom_sf"/>
</dbReference>
<name>A0A0L1JR19_9RHOB</name>
<dbReference type="PATRIC" id="fig|1317121.7.peg.3048"/>
<evidence type="ECO:0000313" key="3">
    <source>
        <dbReference type="Proteomes" id="UP000036938"/>
    </source>
</evidence>
<keyword evidence="3" id="KW-1185">Reference proteome</keyword>
<feature type="domain" description="Hedgehog/Intein (Hint)" evidence="1">
    <location>
        <begin position="165"/>
        <end position="306"/>
    </location>
</feature>
<dbReference type="InterPro" id="IPR006141">
    <property type="entry name" value="Intein_N"/>
</dbReference>
<dbReference type="Gene3D" id="2.170.16.10">
    <property type="entry name" value="Hedgehog/Intein (Hint) domain"/>
    <property type="match status" value="1"/>
</dbReference>
<evidence type="ECO:0000259" key="1">
    <source>
        <dbReference type="Pfam" id="PF13403"/>
    </source>
</evidence>
<dbReference type="Pfam" id="PF13403">
    <property type="entry name" value="Hint_2"/>
    <property type="match status" value="1"/>
</dbReference>
<accession>A0A0L1JR19</accession>
<reference evidence="2 3" key="1">
    <citation type="journal article" date="2015" name="Int. J. Syst. Evol. Microbiol.">
        <title>Aestuariivita atlantica sp. nov., isolated from deep sea sediment of the Atlantic Ocean.</title>
        <authorList>
            <person name="Li G."/>
            <person name="Lai Q."/>
            <person name="Du Y."/>
            <person name="Liu X."/>
            <person name="Sun F."/>
            <person name="Shao Z."/>
        </authorList>
    </citation>
    <scope>NUCLEOTIDE SEQUENCE [LARGE SCALE GENOMIC DNA]</scope>
    <source>
        <strain evidence="2 3">22II-S11-z3</strain>
    </source>
</reference>
<proteinExistence type="predicted"/>
<dbReference type="InterPro" id="IPR028992">
    <property type="entry name" value="Hedgehog/Intein_dom"/>
</dbReference>
<organism evidence="2 3">
    <name type="scientific">Pseudaestuariivita atlantica</name>
    <dbReference type="NCBI Taxonomy" id="1317121"/>
    <lineage>
        <taxon>Bacteria</taxon>
        <taxon>Pseudomonadati</taxon>
        <taxon>Pseudomonadota</taxon>
        <taxon>Alphaproteobacteria</taxon>
        <taxon>Rhodobacterales</taxon>
        <taxon>Paracoccaceae</taxon>
        <taxon>Pseudaestuariivita</taxon>
    </lineage>
</organism>
<dbReference type="Proteomes" id="UP000036938">
    <property type="component" value="Unassembled WGS sequence"/>
</dbReference>
<evidence type="ECO:0000313" key="2">
    <source>
        <dbReference type="EMBL" id="KNG93848.1"/>
    </source>
</evidence>
<dbReference type="GO" id="GO:0016539">
    <property type="term" value="P:intein-mediated protein splicing"/>
    <property type="evidence" value="ECO:0007669"/>
    <property type="project" value="InterPro"/>
</dbReference>
<dbReference type="RefSeq" id="WP_050531054.1">
    <property type="nucleotide sequence ID" value="NZ_AQQZ01000004.1"/>
</dbReference>
<comment type="caution">
    <text evidence="2">The sequence shown here is derived from an EMBL/GenBank/DDBJ whole genome shotgun (WGS) entry which is preliminary data.</text>
</comment>
<gene>
    <name evidence="2" type="ORF">ATO11_11825</name>
</gene>
<dbReference type="EMBL" id="AQQZ01000004">
    <property type="protein sequence ID" value="KNG93848.1"/>
    <property type="molecule type" value="Genomic_DNA"/>
</dbReference>
<dbReference type="PROSITE" id="PS50817">
    <property type="entry name" value="INTEIN_N_TER"/>
    <property type="match status" value="1"/>
</dbReference>
<protein>
    <submittedName>
        <fullName evidence="2">Hemolysin</fullName>
    </submittedName>
</protein>
<dbReference type="OrthoDB" id="7742354at2"/>
<dbReference type="STRING" id="1317121.ATO11_11825"/>
<sequence length="364" mass="38892">MPTTFNVISLGNYAAIDPTEGNTQSENASSLVGLTFGNLENPLWEQVQSLSPGSTGFGGGTASAYDMNNSLSNDTFRLNGGPDQTFDGTAVYNATLTYTDGTTGTITAVVFQDTAGNTYLAPEFSANADQATLEAGAIRSMTLTSLVGNNYSGMTGSRETFNAAVCFAAGTKIATPDGLKDVARLVPGDRVMTVDNGPQVVRWVGIRTVPAIANHAPIRIRAGALGRGVPEHDLIVSRQHRVLLRSRVAQRMFGQSEVLVSACRLTPLPGVEEVRDWGIVTWCHLMCDRHEVIWAAGAPAETLYLGPEARQMLSDAALDEILALFPELADHPGLPARPMPDGRKQKELIARLVKNHRTPVESAT</sequence>
<dbReference type="SUPFAM" id="SSF51294">
    <property type="entry name" value="Hedgehog/intein (Hint) domain"/>
    <property type="match status" value="1"/>
</dbReference>